<comment type="caution">
    <text evidence="1">The sequence shown here is derived from an EMBL/GenBank/DDBJ whole genome shotgun (WGS) entry which is preliminary data.</text>
</comment>
<protein>
    <submittedName>
        <fullName evidence="1">Uncharacterized protein</fullName>
    </submittedName>
</protein>
<name>A0A0F9RS61_9ZZZZ</name>
<reference evidence="1" key="1">
    <citation type="journal article" date="2015" name="Nature">
        <title>Complex archaea that bridge the gap between prokaryotes and eukaryotes.</title>
        <authorList>
            <person name="Spang A."/>
            <person name="Saw J.H."/>
            <person name="Jorgensen S.L."/>
            <person name="Zaremba-Niedzwiedzka K."/>
            <person name="Martijn J."/>
            <person name="Lind A.E."/>
            <person name="van Eijk R."/>
            <person name="Schleper C."/>
            <person name="Guy L."/>
            <person name="Ettema T.J."/>
        </authorList>
    </citation>
    <scope>NUCLEOTIDE SEQUENCE</scope>
</reference>
<gene>
    <name evidence="1" type="ORF">LCGC14_0938320</name>
</gene>
<evidence type="ECO:0000313" key="1">
    <source>
        <dbReference type="EMBL" id="KKN20173.1"/>
    </source>
</evidence>
<sequence>MEEIKRNEFKKGGALNVLWKELQKIHKIPDYTLRALRKSEDVKGFYESSRFYIVMRLDVDEDVFLHYDVTSSWIRKDYIGTRIDSIGLYDSFMEYERARLKGLYSADEANIPNQN</sequence>
<organism evidence="1">
    <name type="scientific">marine sediment metagenome</name>
    <dbReference type="NCBI Taxonomy" id="412755"/>
    <lineage>
        <taxon>unclassified sequences</taxon>
        <taxon>metagenomes</taxon>
        <taxon>ecological metagenomes</taxon>
    </lineage>
</organism>
<dbReference type="EMBL" id="LAZR01003266">
    <property type="protein sequence ID" value="KKN20173.1"/>
    <property type="molecule type" value="Genomic_DNA"/>
</dbReference>
<proteinExistence type="predicted"/>
<dbReference type="AlphaFoldDB" id="A0A0F9RS61"/>
<accession>A0A0F9RS61</accession>